<reference evidence="1 2" key="1">
    <citation type="submission" date="2020-02" db="EMBL/GenBank/DDBJ databases">
        <authorList>
            <person name="Ma Q."/>
            <person name="Huang Y."/>
            <person name="Song X."/>
            <person name="Pei D."/>
        </authorList>
    </citation>
    <scope>NUCLEOTIDE SEQUENCE [LARGE SCALE GENOMIC DNA]</scope>
    <source>
        <strain evidence="1">Sxm20200214</strain>
        <tissue evidence="1">Leaf</tissue>
    </source>
</reference>
<keyword evidence="2" id="KW-1185">Reference proteome</keyword>
<sequence length="353" mass="39006">MTAWYGGLSLLLPVAVRRSGFHRLKLQSCPGMLRLQLTDYYNGKFLYPLCRFESWATLIGIDMLLLDQKSTLIQGSVYTMSGFDVKQSNNKYRVQLSVSYGLESDVFVSFDGEMKMLTTTRAADVKHMGWWRVEGDVWLTFSGVRSSLAPSCRWVSGVWRSICLFCPWCLGGTRSAIPRLDCSGDIDFLRGELNSLAVNVVLGLVALARGVLLSRGVEIVVHGSFEAASSPSVHPFSSSGLVFFCNPFRALSTCSLLGLCSVLCVSWLRSTGSAFDVKAHLSSFRRRRLTRSPSSSWSQGRLGDASQCRVLVLMVLELFGPLAATIPFPSSCKFGSVFRRSMNQFGGVFGRCR</sequence>
<evidence type="ECO:0000313" key="1">
    <source>
        <dbReference type="EMBL" id="KAG2282350.1"/>
    </source>
</evidence>
<gene>
    <name evidence="1" type="ORF">Bca52824_053570</name>
</gene>
<accession>A0A8X7R5K6</accession>
<dbReference type="EMBL" id="JAAMPC010000011">
    <property type="protein sequence ID" value="KAG2282350.1"/>
    <property type="molecule type" value="Genomic_DNA"/>
</dbReference>
<comment type="caution">
    <text evidence="1">The sequence shown here is derived from an EMBL/GenBank/DDBJ whole genome shotgun (WGS) entry which is preliminary data.</text>
</comment>
<dbReference type="AlphaFoldDB" id="A0A8X7R5K6"/>
<name>A0A8X7R5K6_BRACI</name>
<organism evidence="1 2">
    <name type="scientific">Brassica carinata</name>
    <name type="common">Ethiopian mustard</name>
    <name type="synonym">Abyssinian cabbage</name>
    <dbReference type="NCBI Taxonomy" id="52824"/>
    <lineage>
        <taxon>Eukaryota</taxon>
        <taxon>Viridiplantae</taxon>
        <taxon>Streptophyta</taxon>
        <taxon>Embryophyta</taxon>
        <taxon>Tracheophyta</taxon>
        <taxon>Spermatophyta</taxon>
        <taxon>Magnoliopsida</taxon>
        <taxon>eudicotyledons</taxon>
        <taxon>Gunneridae</taxon>
        <taxon>Pentapetalae</taxon>
        <taxon>rosids</taxon>
        <taxon>malvids</taxon>
        <taxon>Brassicales</taxon>
        <taxon>Brassicaceae</taxon>
        <taxon>Brassiceae</taxon>
        <taxon>Brassica</taxon>
    </lineage>
</organism>
<dbReference type="Proteomes" id="UP000886595">
    <property type="component" value="Unassembled WGS sequence"/>
</dbReference>
<dbReference type="OrthoDB" id="1931061at2759"/>
<proteinExistence type="predicted"/>
<evidence type="ECO:0000313" key="2">
    <source>
        <dbReference type="Proteomes" id="UP000886595"/>
    </source>
</evidence>
<protein>
    <submittedName>
        <fullName evidence="1">Uncharacterized protein</fullName>
    </submittedName>
</protein>